<comment type="similarity">
    <text evidence="1 2">Belongs to the RTX toxin acyltransferase family.</text>
</comment>
<accession>A0A1K0IQ03</accession>
<dbReference type="GO" id="GO:0005737">
    <property type="term" value="C:cytoplasm"/>
    <property type="evidence" value="ECO:0007669"/>
    <property type="project" value="UniProtKB-SubCell"/>
</dbReference>
<reference evidence="3" key="1">
    <citation type="submission" date="2016-09" db="EMBL/GenBank/DDBJ databases">
        <authorList>
            <person name="Capua I."/>
            <person name="De Benedictis P."/>
            <person name="Joannis T."/>
            <person name="Lombin L.H."/>
            <person name="Cattoli G."/>
        </authorList>
    </citation>
    <scope>NUCLEOTIDE SEQUENCE</scope>
    <source>
        <strain evidence="3">B9</strain>
    </source>
</reference>
<dbReference type="Pfam" id="PF02794">
    <property type="entry name" value="HlyC"/>
    <property type="match status" value="1"/>
</dbReference>
<evidence type="ECO:0000256" key="1">
    <source>
        <dbReference type="ARBA" id="ARBA00005686"/>
    </source>
</evidence>
<organism evidence="3">
    <name type="scientific">Cupriavidus necator</name>
    <name type="common">Alcaligenes eutrophus</name>
    <name type="synonym">Ralstonia eutropha</name>
    <dbReference type="NCBI Taxonomy" id="106590"/>
    <lineage>
        <taxon>Bacteria</taxon>
        <taxon>Pseudomonadati</taxon>
        <taxon>Pseudomonadota</taxon>
        <taxon>Betaproteobacteria</taxon>
        <taxon>Burkholderiales</taxon>
        <taxon>Burkholderiaceae</taxon>
        <taxon>Cupriavidus</taxon>
    </lineage>
</organism>
<dbReference type="RefSeq" id="WP_340529897.1">
    <property type="nucleotide sequence ID" value="NZ_FMSH01000492.1"/>
</dbReference>
<dbReference type="InterPro" id="IPR003996">
    <property type="entry name" value="RTX_toxin-activating_protC_bac"/>
</dbReference>
<dbReference type="GO" id="GO:0009404">
    <property type="term" value="P:toxin metabolic process"/>
    <property type="evidence" value="ECO:0007669"/>
    <property type="project" value="UniProtKB-UniRule"/>
</dbReference>
<name>A0A1K0IQ03_CUPNE</name>
<dbReference type="EMBL" id="FMSH01000492">
    <property type="protein sequence ID" value="SCU97021.1"/>
    <property type="molecule type" value="Genomic_DNA"/>
</dbReference>
<comment type="function">
    <text evidence="2">Involved in fatty acylation of protoxin at internal lysine residues, thereby converting it to the active toxin.</text>
</comment>
<comment type="subcellular location">
    <subcellularLocation>
        <location evidence="2">Cytoplasm</location>
    </subcellularLocation>
</comment>
<keyword evidence="2" id="KW-0963">Cytoplasm</keyword>
<evidence type="ECO:0000313" key="3">
    <source>
        <dbReference type="EMBL" id="SCU97021.1"/>
    </source>
</evidence>
<protein>
    <recommendedName>
        <fullName evidence="2">RTX toxin-activating lysine-acyltransferase</fullName>
        <ecNumber evidence="2">2.3.1.-</ecNumber>
    </recommendedName>
</protein>
<sequence>MTIPTDNEQLMKFAAEQAQRVIKKIPLLGPVSWLMMNNPTTRHSFFSDLEWRVMPPLILEQAKLYMRGDMPTAFVSWAYLSDAVVERFAKPPYQLAPGDWKSGDKAFLIDVFAPYGGAKDVLADLKATVFKGKVLHQLAPEGERTMRVLEE</sequence>
<keyword evidence="2 3" id="KW-0012">Acyltransferase</keyword>
<proteinExistence type="inferred from homology"/>
<dbReference type="GO" id="GO:0031640">
    <property type="term" value="P:killing of cells of another organism"/>
    <property type="evidence" value="ECO:0007669"/>
    <property type="project" value="UniProtKB-KW"/>
</dbReference>
<dbReference type="EC" id="2.3.1.-" evidence="2"/>
<gene>
    <name evidence="3" type="primary">rtxC</name>
    <name evidence="3" type="ORF">CNECB9_5410009</name>
</gene>
<evidence type="ECO:0000256" key="2">
    <source>
        <dbReference type="RuleBase" id="RU368102"/>
    </source>
</evidence>
<keyword evidence="2" id="KW-0204">Cytolysis</keyword>
<dbReference type="GO" id="GO:0016746">
    <property type="term" value="F:acyltransferase activity"/>
    <property type="evidence" value="ECO:0007669"/>
    <property type="project" value="UniProtKB-UniRule"/>
</dbReference>
<dbReference type="PRINTS" id="PR01489">
    <property type="entry name" value="RTXTOXINC"/>
</dbReference>
<dbReference type="AlphaFoldDB" id="A0A1K0IQ03"/>
<keyword evidence="2 3" id="KW-0808">Transferase</keyword>